<dbReference type="Gene3D" id="3.30.40.10">
    <property type="entry name" value="Zinc/RING finger domain, C3HC4 (zinc finger)"/>
    <property type="match status" value="1"/>
</dbReference>
<keyword evidence="3" id="KW-0862">Zinc</keyword>
<feature type="domain" description="RING-type" evidence="5">
    <location>
        <begin position="204"/>
        <end position="245"/>
    </location>
</feature>
<dbReference type="InterPro" id="IPR013083">
    <property type="entry name" value="Znf_RING/FYVE/PHD"/>
</dbReference>
<dbReference type="PANTHER" id="PTHR45931">
    <property type="entry name" value="SI:CH211-59O9.10"/>
    <property type="match status" value="1"/>
</dbReference>
<dbReference type="AlphaFoldDB" id="A0AA41VX00"/>
<evidence type="ECO:0000313" key="7">
    <source>
        <dbReference type="Proteomes" id="UP001177140"/>
    </source>
</evidence>
<dbReference type="CDD" id="cd16454">
    <property type="entry name" value="RING-H2_PA-TM-RING"/>
    <property type="match status" value="1"/>
</dbReference>
<reference evidence="6" key="1">
    <citation type="submission" date="2022-03" db="EMBL/GenBank/DDBJ databases">
        <title>A functionally conserved STORR gene fusion in Papaver species that diverged 16.8 million years ago.</title>
        <authorList>
            <person name="Catania T."/>
        </authorList>
    </citation>
    <scope>NUCLEOTIDE SEQUENCE</scope>
    <source>
        <strain evidence="6">S-191538</strain>
    </source>
</reference>
<dbReference type="EMBL" id="JAJJMA010310417">
    <property type="protein sequence ID" value="MCL7048963.1"/>
    <property type="molecule type" value="Genomic_DNA"/>
</dbReference>
<evidence type="ECO:0000256" key="3">
    <source>
        <dbReference type="ARBA" id="ARBA00022833"/>
    </source>
</evidence>
<organism evidence="6 7">
    <name type="scientific">Papaver nudicaule</name>
    <name type="common">Iceland poppy</name>
    <dbReference type="NCBI Taxonomy" id="74823"/>
    <lineage>
        <taxon>Eukaryota</taxon>
        <taxon>Viridiplantae</taxon>
        <taxon>Streptophyta</taxon>
        <taxon>Embryophyta</taxon>
        <taxon>Tracheophyta</taxon>
        <taxon>Spermatophyta</taxon>
        <taxon>Magnoliopsida</taxon>
        <taxon>Ranunculales</taxon>
        <taxon>Papaveraceae</taxon>
        <taxon>Papaveroideae</taxon>
        <taxon>Papaver</taxon>
    </lineage>
</organism>
<protein>
    <recommendedName>
        <fullName evidence="5">RING-type domain-containing protein</fullName>
    </recommendedName>
</protein>
<evidence type="ECO:0000256" key="2">
    <source>
        <dbReference type="ARBA" id="ARBA00022771"/>
    </source>
</evidence>
<dbReference type="SMART" id="SM00184">
    <property type="entry name" value="RING"/>
    <property type="match status" value="1"/>
</dbReference>
<dbReference type="PANTHER" id="PTHR45931:SF16">
    <property type="entry name" value="RING_U-BOX SUPERFAMILY PROTEIN"/>
    <property type="match status" value="1"/>
</dbReference>
<gene>
    <name evidence="6" type="ORF">MKW94_005152</name>
</gene>
<evidence type="ECO:0000256" key="4">
    <source>
        <dbReference type="PROSITE-ProRule" id="PRU00175"/>
    </source>
</evidence>
<keyword evidence="7" id="KW-1185">Reference proteome</keyword>
<keyword evidence="2 4" id="KW-0863">Zinc-finger</keyword>
<dbReference type="GO" id="GO:0061630">
    <property type="term" value="F:ubiquitin protein ligase activity"/>
    <property type="evidence" value="ECO:0007669"/>
    <property type="project" value="TreeGrafter"/>
</dbReference>
<evidence type="ECO:0000313" key="6">
    <source>
        <dbReference type="EMBL" id="MCL7048963.1"/>
    </source>
</evidence>
<keyword evidence="1" id="KW-0479">Metal-binding</keyword>
<dbReference type="GO" id="GO:0008270">
    <property type="term" value="F:zinc ion binding"/>
    <property type="evidence" value="ECO:0007669"/>
    <property type="project" value="UniProtKB-KW"/>
</dbReference>
<dbReference type="Pfam" id="PF13639">
    <property type="entry name" value="zf-RING_2"/>
    <property type="match status" value="1"/>
</dbReference>
<evidence type="ECO:0000259" key="5">
    <source>
        <dbReference type="PROSITE" id="PS50089"/>
    </source>
</evidence>
<proteinExistence type="predicted"/>
<comment type="caution">
    <text evidence="6">The sequence shown here is derived from an EMBL/GenBank/DDBJ whole genome shotgun (WGS) entry which is preliminary data.</text>
</comment>
<dbReference type="Proteomes" id="UP001177140">
    <property type="component" value="Unassembled WGS sequence"/>
</dbReference>
<evidence type="ECO:0000256" key="1">
    <source>
        <dbReference type="ARBA" id="ARBA00022723"/>
    </source>
</evidence>
<accession>A0AA41VX00</accession>
<sequence>MDHHSEEIIDHHSEDNQFRHRLCSHLTITGTCQVEYSALTTPSARENHPPPLNKLEIVMECSHQRTAEGTTETVTSRCCMGMDVIKDFKSYNSVRRKVVRMLSEFEAHPCCFDYVTDHVLLCACDEVPETLGGPFLITAEVLITVKENLDVDEEGNQLMDHGVTESMEEDNVRRIPASELFIDGLKKEKYNGQNNNGDNNDSSCVVCLDGIIDGSEVSNMPCSHVFHSVCLIPWLHESNSCPVCRCLVDPAE</sequence>
<dbReference type="SUPFAM" id="SSF57850">
    <property type="entry name" value="RING/U-box"/>
    <property type="match status" value="1"/>
</dbReference>
<dbReference type="InterPro" id="IPR001841">
    <property type="entry name" value="Znf_RING"/>
</dbReference>
<dbReference type="InterPro" id="IPR051834">
    <property type="entry name" value="RING_finger_E3_ligase"/>
</dbReference>
<dbReference type="GO" id="GO:0005634">
    <property type="term" value="C:nucleus"/>
    <property type="evidence" value="ECO:0007669"/>
    <property type="project" value="TreeGrafter"/>
</dbReference>
<dbReference type="PROSITE" id="PS50089">
    <property type="entry name" value="ZF_RING_2"/>
    <property type="match status" value="1"/>
</dbReference>
<dbReference type="GO" id="GO:0006511">
    <property type="term" value="P:ubiquitin-dependent protein catabolic process"/>
    <property type="evidence" value="ECO:0007669"/>
    <property type="project" value="TreeGrafter"/>
</dbReference>
<name>A0AA41VX00_PAPNU</name>